<keyword evidence="2" id="KW-0547">Nucleotide-binding</keyword>
<dbReference type="SUPFAM" id="SSF52540">
    <property type="entry name" value="P-loop containing nucleoside triphosphate hydrolases"/>
    <property type="match status" value="1"/>
</dbReference>
<dbReference type="PANTHER" id="PTHR42939">
    <property type="entry name" value="ABC TRANSPORTER ATP-BINDING PROTEIN ALBC-RELATED"/>
    <property type="match status" value="1"/>
</dbReference>
<reference evidence="5" key="1">
    <citation type="submission" date="2018-12" db="EMBL/GenBank/DDBJ databases">
        <title>Novel natural products biosynthetic potential of the class Ktedonobacteria.</title>
        <authorList>
            <person name="Zheng Y."/>
            <person name="Saitou A."/>
            <person name="Wang C.M."/>
            <person name="Toyoda A."/>
            <person name="Minakuchi Y."/>
            <person name="Sekiguchi Y."/>
            <person name="Ueda K."/>
            <person name="Takano H."/>
            <person name="Sakai Y."/>
            <person name="Yokota A."/>
            <person name="Yabe S."/>
        </authorList>
    </citation>
    <scope>NUCLEOTIDE SEQUENCE</scope>
    <source>
        <strain evidence="5">A3-2</strain>
    </source>
</reference>
<dbReference type="CDD" id="cd03230">
    <property type="entry name" value="ABC_DR_subfamily_A"/>
    <property type="match status" value="1"/>
</dbReference>
<dbReference type="InterPro" id="IPR027417">
    <property type="entry name" value="P-loop_NTPase"/>
</dbReference>
<dbReference type="Pfam" id="PF00005">
    <property type="entry name" value="ABC_tran"/>
    <property type="match status" value="1"/>
</dbReference>
<dbReference type="InterPro" id="IPR003593">
    <property type="entry name" value="AAA+_ATPase"/>
</dbReference>
<organism evidence="5">
    <name type="scientific">Thermogemmatispora argillosa</name>
    <dbReference type="NCBI Taxonomy" id="2045280"/>
    <lineage>
        <taxon>Bacteria</taxon>
        <taxon>Bacillati</taxon>
        <taxon>Chloroflexota</taxon>
        <taxon>Ktedonobacteria</taxon>
        <taxon>Thermogemmatisporales</taxon>
        <taxon>Thermogemmatisporaceae</taxon>
        <taxon>Thermogemmatispora</taxon>
    </lineage>
</organism>
<dbReference type="EMBL" id="AP019377">
    <property type="protein sequence ID" value="BBH92948.1"/>
    <property type="molecule type" value="Genomic_DNA"/>
</dbReference>
<dbReference type="PROSITE" id="PS50893">
    <property type="entry name" value="ABC_TRANSPORTER_2"/>
    <property type="match status" value="1"/>
</dbReference>
<sequence length="255" mass="28368">MGEYLLEVKRLTKRFGTFTAVNQVSFAIRPGSIVGLLGPNGAGKTTLLSMLVGLFPPTAGSMVLDGEETQRVTPQMKHVFGFVPDSQEVIAHLTGWEYLQFIRRIYGLSAEQWRLANDYLALLHMETKAQDLLETYSHGQRKKVQLIAALLHQPRLLLLDEPFSGLDPEMIALVKRLLRKLRERGVGILISTHDLLMVGELCDHVVFLNQGSVVATGEPEKLLSSYGAANLEEAFLKALGLEEQEEALERVLADF</sequence>
<dbReference type="Gene3D" id="3.40.50.300">
    <property type="entry name" value="P-loop containing nucleotide triphosphate hydrolases"/>
    <property type="match status" value="1"/>
</dbReference>
<evidence type="ECO:0000256" key="2">
    <source>
        <dbReference type="ARBA" id="ARBA00022741"/>
    </source>
</evidence>
<evidence type="ECO:0000313" key="5">
    <source>
        <dbReference type="EMBL" id="BBH92948.1"/>
    </source>
</evidence>
<accession>A0A455SZF0</accession>
<evidence type="ECO:0000256" key="1">
    <source>
        <dbReference type="ARBA" id="ARBA00022448"/>
    </source>
</evidence>
<dbReference type="PROSITE" id="PS00211">
    <property type="entry name" value="ABC_TRANSPORTER_1"/>
    <property type="match status" value="1"/>
</dbReference>
<evidence type="ECO:0000259" key="4">
    <source>
        <dbReference type="PROSITE" id="PS50893"/>
    </source>
</evidence>
<dbReference type="InterPro" id="IPR051782">
    <property type="entry name" value="ABC_Transporter_VariousFunc"/>
</dbReference>
<dbReference type="GO" id="GO:0016887">
    <property type="term" value="F:ATP hydrolysis activity"/>
    <property type="evidence" value="ECO:0007669"/>
    <property type="project" value="InterPro"/>
</dbReference>
<keyword evidence="3" id="KW-0067">ATP-binding</keyword>
<feature type="domain" description="ABC transporter" evidence="4">
    <location>
        <begin position="6"/>
        <end position="235"/>
    </location>
</feature>
<dbReference type="GO" id="GO:0005524">
    <property type="term" value="F:ATP binding"/>
    <property type="evidence" value="ECO:0007669"/>
    <property type="project" value="UniProtKB-KW"/>
</dbReference>
<proteinExistence type="predicted"/>
<dbReference type="AlphaFoldDB" id="A0A455SZF0"/>
<dbReference type="SMART" id="SM00382">
    <property type="entry name" value="AAA"/>
    <property type="match status" value="1"/>
</dbReference>
<gene>
    <name evidence="5" type="ORF">KTA_11470</name>
</gene>
<protein>
    <submittedName>
        <fullName evidence="5">ABC transporter</fullName>
    </submittedName>
</protein>
<dbReference type="PANTHER" id="PTHR42939:SF1">
    <property type="entry name" value="ABC TRANSPORTER ATP-BINDING PROTEIN ALBC-RELATED"/>
    <property type="match status" value="1"/>
</dbReference>
<dbReference type="InterPro" id="IPR017871">
    <property type="entry name" value="ABC_transporter-like_CS"/>
</dbReference>
<keyword evidence="1" id="KW-0813">Transport</keyword>
<name>A0A455SZF0_9CHLR</name>
<evidence type="ECO:0000256" key="3">
    <source>
        <dbReference type="ARBA" id="ARBA00022840"/>
    </source>
</evidence>
<dbReference type="InterPro" id="IPR003439">
    <property type="entry name" value="ABC_transporter-like_ATP-bd"/>
</dbReference>